<feature type="region of interest" description="Disordered" evidence="1">
    <location>
        <begin position="61"/>
        <end position="80"/>
    </location>
</feature>
<evidence type="ECO:0000313" key="2">
    <source>
        <dbReference type="Proteomes" id="UP001652642"/>
    </source>
</evidence>
<keyword evidence="2" id="KW-1185">Reference proteome</keyword>
<organism evidence="2 3">
    <name type="scientific">Pogona vitticeps</name>
    <name type="common">central bearded dragon</name>
    <dbReference type="NCBI Taxonomy" id="103695"/>
    <lineage>
        <taxon>Eukaryota</taxon>
        <taxon>Metazoa</taxon>
        <taxon>Chordata</taxon>
        <taxon>Craniata</taxon>
        <taxon>Vertebrata</taxon>
        <taxon>Euteleostomi</taxon>
        <taxon>Lepidosauria</taxon>
        <taxon>Squamata</taxon>
        <taxon>Bifurcata</taxon>
        <taxon>Unidentata</taxon>
        <taxon>Episquamata</taxon>
        <taxon>Toxicofera</taxon>
        <taxon>Iguania</taxon>
        <taxon>Acrodonta</taxon>
        <taxon>Agamidae</taxon>
        <taxon>Amphibolurinae</taxon>
        <taxon>Pogona</taxon>
    </lineage>
</organism>
<dbReference type="InterPro" id="IPR054134">
    <property type="entry name" value="PAXX_N"/>
</dbReference>
<dbReference type="CDD" id="cd22286">
    <property type="entry name" value="HD_PAXX_N"/>
    <property type="match status" value="1"/>
</dbReference>
<reference evidence="3" key="1">
    <citation type="submission" date="2025-08" db="UniProtKB">
        <authorList>
            <consortium name="RefSeq"/>
        </authorList>
    </citation>
    <scope>IDENTIFICATION</scope>
</reference>
<evidence type="ECO:0000256" key="1">
    <source>
        <dbReference type="SAM" id="MobiDB-lite"/>
    </source>
</evidence>
<dbReference type="InterPro" id="IPR027873">
    <property type="entry name" value="PAXX"/>
</dbReference>
<dbReference type="RefSeq" id="XP_072841104.1">
    <property type="nucleotide sequence ID" value="XM_072985003.1"/>
</dbReference>
<protein>
    <submittedName>
        <fullName evidence="3">Protein PAXX isoform X1</fullName>
    </submittedName>
</protein>
<dbReference type="PANTHER" id="PTHR28586">
    <property type="entry name" value="PROTEIN PAXX"/>
    <property type="match status" value="1"/>
</dbReference>
<evidence type="ECO:0000313" key="3">
    <source>
        <dbReference type="RefSeq" id="XP_072841104.1"/>
    </source>
</evidence>
<accession>A0ABM5F6T3</accession>
<dbReference type="Proteomes" id="UP001652642">
    <property type="component" value="Chromosome Z"/>
</dbReference>
<sequence length="217" mass="23380">MDGAQPCSLSTPPTPGPLRVLSHEGQRYLCFCSGGAQISAPIRLHVTDGCEFWRGDVFPDQLDGPQFPEKGQDPSQDSTSKLREILARQEPTLTIRGATATVQFQTGRQGLTFDLSKAPLPEARKQLQDLMFGLVEQLQALEKSSKEGAIATNPLPLSSPEKNTLSSQILFAPGISPPKSKGGAGQTSTKKRLPGESLINPGFKRKKIPTGVDFEDP</sequence>
<proteinExistence type="predicted"/>
<feature type="region of interest" description="Disordered" evidence="1">
    <location>
        <begin position="171"/>
        <end position="217"/>
    </location>
</feature>
<dbReference type="GeneID" id="110078797"/>
<name>A0ABM5F6T3_9SAUR</name>
<dbReference type="PANTHER" id="PTHR28586:SF1">
    <property type="entry name" value="PROTEIN PAXX"/>
    <property type="match status" value="1"/>
</dbReference>
<dbReference type="Pfam" id="PF15384">
    <property type="entry name" value="PAXX"/>
    <property type="match status" value="1"/>
</dbReference>
<gene>
    <name evidence="3" type="primary">PAXX</name>
</gene>